<keyword evidence="4" id="KW-1185">Reference proteome</keyword>
<evidence type="ECO:0000256" key="1">
    <source>
        <dbReference type="SAM" id="SignalP"/>
    </source>
</evidence>
<dbReference type="RefSeq" id="WP_121936895.1">
    <property type="nucleotide sequence ID" value="NZ_REFR01000002.1"/>
</dbReference>
<dbReference type="Gene3D" id="3.40.50.1820">
    <property type="entry name" value="alpha/beta hydrolase"/>
    <property type="match status" value="1"/>
</dbReference>
<feature type="chain" id="PRO_5018240774" description="Serine aminopeptidase S33 domain-containing protein" evidence="1">
    <location>
        <begin position="28"/>
        <end position="355"/>
    </location>
</feature>
<dbReference type="InterPro" id="IPR029058">
    <property type="entry name" value="AB_hydrolase_fold"/>
</dbReference>
<dbReference type="SUPFAM" id="SSF53474">
    <property type="entry name" value="alpha/beta-Hydrolases"/>
    <property type="match status" value="1"/>
</dbReference>
<name>A0A3M0D8Z2_9PROT</name>
<protein>
    <recommendedName>
        <fullName evidence="2">Serine aminopeptidase S33 domain-containing protein</fullName>
    </recommendedName>
</protein>
<dbReference type="InterPro" id="IPR022742">
    <property type="entry name" value="Hydrolase_4"/>
</dbReference>
<dbReference type="EMBL" id="REFR01000002">
    <property type="protein sequence ID" value="RMB12683.1"/>
    <property type="molecule type" value="Genomic_DNA"/>
</dbReference>
<proteinExistence type="predicted"/>
<dbReference type="PANTHER" id="PTHR43265">
    <property type="entry name" value="ESTERASE ESTD"/>
    <property type="match status" value="1"/>
</dbReference>
<dbReference type="InterPro" id="IPR053145">
    <property type="entry name" value="AB_hydrolase_Est10"/>
</dbReference>
<dbReference type="AlphaFoldDB" id="A0A3M0D8Z2"/>
<comment type="caution">
    <text evidence="3">The sequence shown here is derived from an EMBL/GenBank/DDBJ whole genome shotgun (WGS) entry which is preliminary data.</text>
</comment>
<feature type="signal peptide" evidence="1">
    <location>
        <begin position="1"/>
        <end position="27"/>
    </location>
</feature>
<dbReference type="Proteomes" id="UP000271227">
    <property type="component" value="Unassembled WGS sequence"/>
</dbReference>
<feature type="domain" description="Serine aminopeptidase S33" evidence="2">
    <location>
        <begin position="89"/>
        <end position="235"/>
    </location>
</feature>
<dbReference type="PANTHER" id="PTHR43265:SF1">
    <property type="entry name" value="ESTERASE ESTD"/>
    <property type="match status" value="1"/>
</dbReference>
<gene>
    <name evidence="3" type="ORF">BXY39_0106</name>
</gene>
<evidence type="ECO:0000259" key="2">
    <source>
        <dbReference type="Pfam" id="PF12146"/>
    </source>
</evidence>
<dbReference type="GO" id="GO:0052689">
    <property type="term" value="F:carboxylic ester hydrolase activity"/>
    <property type="evidence" value="ECO:0007669"/>
    <property type="project" value="TreeGrafter"/>
</dbReference>
<accession>A0A3M0D8Z2</accession>
<dbReference type="InParanoid" id="A0A3M0D8Z2"/>
<dbReference type="Pfam" id="PF12146">
    <property type="entry name" value="Hydrolase_4"/>
    <property type="match status" value="1"/>
</dbReference>
<keyword evidence="1" id="KW-0732">Signal</keyword>
<dbReference type="OrthoDB" id="9809549at2"/>
<sequence length="355" mass="38472">MTRRHMGKTGWAAACFLTLATSIPVLSIPPAAAEDRDVEFTNAGDGARLQGTLSLPETATAEQPVCGAILLNAAGLQDRDGTIFEQKPFKALSDALVTRGFAVLRYDDRGVGKSSGEVKTATSRTFAEDAEAAFRRMTAVPQVRRDCTGFIGHSEGAILGAMVADRRKDVAFLVMLAPPSVRGDEILRSQTAAAMRSANAPYRLIKENDGYLTRLITAALDSDRDRLEREAKVIADEIDQGEAWVEGQVAFLNSDWMRAFLAYDPAPLYGRLRLPVLALFGDKDQQILSRINLEPAKAALSGNDDAEVTLVIGANHLFQKAETGSPREYQDIDHAMHGGTLDLIGDWLARSIAAR</sequence>
<evidence type="ECO:0000313" key="3">
    <source>
        <dbReference type="EMBL" id="RMB12683.1"/>
    </source>
</evidence>
<evidence type="ECO:0000313" key="4">
    <source>
        <dbReference type="Proteomes" id="UP000271227"/>
    </source>
</evidence>
<reference evidence="3 4" key="1">
    <citation type="submission" date="2018-10" db="EMBL/GenBank/DDBJ databases">
        <title>Genomic Encyclopedia of Archaeal and Bacterial Type Strains, Phase II (KMG-II): from individual species to whole genera.</title>
        <authorList>
            <person name="Goeker M."/>
        </authorList>
    </citation>
    <scope>NUCLEOTIDE SEQUENCE [LARGE SCALE GENOMIC DNA]</scope>
    <source>
        <strain evidence="3 4">DSM 25217</strain>
    </source>
</reference>
<organism evidence="3 4">
    <name type="scientific">Eilatimonas milleporae</name>
    <dbReference type="NCBI Taxonomy" id="911205"/>
    <lineage>
        <taxon>Bacteria</taxon>
        <taxon>Pseudomonadati</taxon>
        <taxon>Pseudomonadota</taxon>
        <taxon>Alphaproteobacteria</taxon>
        <taxon>Kordiimonadales</taxon>
        <taxon>Kordiimonadaceae</taxon>
        <taxon>Eilatimonas</taxon>
    </lineage>
</organism>